<evidence type="ECO:0000313" key="4">
    <source>
        <dbReference type="Proteomes" id="UP000231791"/>
    </source>
</evidence>
<evidence type="ECO:0000256" key="2">
    <source>
        <dbReference type="SAM" id="Phobius"/>
    </source>
</evidence>
<dbReference type="KEGG" id="slx:SLAV_01065"/>
<dbReference type="AlphaFoldDB" id="A0A2K8P5W4"/>
<dbReference type="EMBL" id="CP024985">
    <property type="protein sequence ID" value="ATZ22142.1"/>
    <property type="molecule type" value="Genomic_DNA"/>
</dbReference>
<reference evidence="3 4" key="1">
    <citation type="submission" date="2017-11" db="EMBL/GenBank/DDBJ databases">
        <title>Complete genome sequence of Streptomyces lavendulae subsp. lavendulae CCM 3239 (formerly 'Streptomyces aureofaciens CCM 3239'), the producer of the angucycline-type antibiotic auricin.</title>
        <authorList>
            <person name="Busche T."/>
            <person name="Novakova R."/>
            <person name="Al'Dilaimi A."/>
            <person name="Homerova D."/>
            <person name="Feckova L."/>
            <person name="Rezuchova B."/>
            <person name="Mingyar E."/>
            <person name="Csolleiova D."/>
            <person name="Bekeova C."/>
            <person name="Winkler A."/>
            <person name="Sevcikova B."/>
            <person name="Kalinowski J."/>
            <person name="Kormanec J."/>
            <person name="Ruckert C."/>
        </authorList>
    </citation>
    <scope>NUCLEOTIDE SEQUENCE [LARGE SCALE GENOMIC DNA]</scope>
    <source>
        <strain evidence="3 4">CCM 3239</strain>
    </source>
</reference>
<feature type="transmembrane region" description="Helical" evidence="2">
    <location>
        <begin position="46"/>
        <end position="65"/>
    </location>
</feature>
<evidence type="ECO:0000256" key="1">
    <source>
        <dbReference type="SAM" id="MobiDB-lite"/>
    </source>
</evidence>
<keyword evidence="2" id="KW-1133">Transmembrane helix</keyword>
<name>A0A2K8P5W4_STRLA</name>
<proteinExistence type="predicted"/>
<feature type="transmembrane region" description="Helical" evidence="2">
    <location>
        <begin position="137"/>
        <end position="158"/>
    </location>
</feature>
<keyword evidence="2" id="KW-0812">Transmembrane</keyword>
<gene>
    <name evidence="3" type="ORF">SLAV_01065</name>
</gene>
<evidence type="ECO:0000313" key="3">
    <source>
        <dbReference type="EMBL" id="ATZ22142.1"/>
    </source>
</evidence>
<feature type="transmembrane region" description="Helical" evidence="2">
    <location>
        <begin position="71"/>
        <end position="93"/>
    </location>
</feature>
<feature type="transmembrane region" description="Helical" evidence="2">
    <location>
        <begin position="105"/>
        <end position="131"/>
    </location>
</feature>
<sequence>MSTPPKSRPGSRLQVRQVRTPPRSGTSSRLRARRVSRRTQQSQTTAVLILPVLLLTAFYLGLFGFEDLDEALTFVGRITGAGLIAASAISLLGSAAVMDHWFWKIFPYSGMVALVGTVAALLTNAMVLFEISNSDSLFYKTLFGLLTAGSAWTVFAVWRTLSKIPAPKRVATAVIASSVFAIANFGYQNLYQPSQHGARPAIKLTMGQPELNMDGKSFAVPVDITLENHSEVGFYIMGAEFHAMGQKVKVIEHDRLRQKWRDDAQKWKEYQERSPLSRREEHQDGQLLAAQPWMAPGGYIEASDSVAIRTLVRLPIDTQYDQVAFYATASLARKDRLGLDSVAFKSYSWKGGNVPQWVKRQKEFDSLIYVGRVHQNNSIDERTMDPRSVSIYWKFGTHGAEVSASITKKGDENREPREAEVRAVRDRYGLVDALTGPIQRSLWDIKSKSRQ</sequence>
<organism evidence="3 4">
    <name type="scientific">Streptomyces lavendulae subsp. lavendulae</name>
    <dbReference type="NCBI Taxonomy" id="58340"/>
    <lineage>
        <taxon>Bacteria</taxon>
        <taxon>Bacillati</taxon>
        <taxon>Actinomycetota</taxon>
        <taxon>Actinomycetes</taxon>
        <taxon>Kitasatosporales</taxon>
        <taxon>Streptomycetaceae</taxon>
        <taxon>Streptomyces</taxon>
    </lineage>
</organism>
<keyword evidence="2" id="KW-0472">Membrane</keyword>
<accession>A0A2K8P5W4</accession>
<dbReference type="Proteomes" id="UP000231791">
    <property type="component" value="Chromosome"/>
</dbReference>
<feature type="transmembrane region" description="Helical" evidence="2">
    <location>
        <begin position="170"/>
        <end position="187"/>
    </location>
</feature>
<feature type="region of interest" description="Disordered" evidence="1">
    <location>
        <begin position="1"/>
        <end position="38"/>
    </location>
</feature>
<keyword evidence="4" id="KW-1185">Reference proteome</keyword>
<protein>
    <submittedName>
        <fullName evidence="3">Uncharacterized protein</fullName>
    </submittedName>
</protein>